<proteinExistence type="predicted"/>
<protein>
    <submittedName>
        <fullName evidence="2">Uncharacterized protein</fullName>
    </submittedName>
</protein>
<keyword evidence="3" id="KW-1185">Reference proteome</keyword>
<evidence type="ECO:0000313" key="3">
    <source>
        <dbReference type="Proteomes" id="UP000005239"/>
    </source>
</evidence>
<dbReference type="EnsemblMetazoa" id="PPA45184.1">
    <property type="protein sequence ID" value="PPA45184.1"/>
    <property type="gene ID" value="WBGene00283553"/>
</dbReference>
<feature type="compositionally biased region" description="Polar residues" evidence="1">
    <location>
        <begin position="38"/>
        <end position="58"/>
    </location>
</feature>
<accession>A0A2A6CCL1</accession>
<reference evidence="2" key="2">
    <citation type="submission" date="2022-06" db="UniProtKB">
        <authorList>
            <consortium name="EnsemblMetazoa"/>
        </authorList>
    </citation>
    <scope>IDENTIFICATION</scope>
    <source>
        <strain evidence="2">PS312</strain>
    </source>
</reference>
<accession>A0A8R1Z0Q5</accession>
<name>A0A2A6CCL1_PRIPA</name>
<evidence type="ECO:0000256" key="1">
    <source>
        <dbReference type="SAM" id="MobiDB-lite"/>
    </source>
</evidence>
<gene>
    <name evidence="2" type="primary">WBGene00283553</name>
</gene>
<evidence type="ECO:0000313" key="2">
    <source>
        <dbReference type="EnsemblMetazoa" id="PPA45184.1"/>
    </source>
</evidence>
<dbReference type="Proteomes" id="UP000005239">
    <property type="component" value="Unassembled WGS sequence"/>
</dbReference>
<reference evidence="3" key="1">
    <citation type="journal article" date="2008" name="Nat. Genet.">
        <title>The Pristionchus pacificus genome provides a unique perspective on nematode lifestyle and parasitism.</title>
        <authorList>
            <person name="Dieterich C."/>
            <person name="Clifton S.W."/>
            <person name="Schuster L.N."/>
            <person name="Chinwalla A."/>
            <person name="Delehaunty K."/>
            <person name="Dinkelacker I."/>
            <person name="Fulton L."/>
            <person name="Fulton R."/>
            <person name="Godfrey J."/>
            <person name="Minx P."/>
            <person name="Mitreva M."/>
            <person name="Roeseler W."/>
            <person name="Tian H."/>
            <person name="Witte H."/>
            <person name="Yang S.P."/>
            <person name="Wilson R.K."/>
            <person name="Sommer R.J."/>
        </authorList>
    </citation>
    <scope>NUCLEOTIDE SEQUENCE [LARGE SCALE GENOMIC DNA]</scope>
    <source>
        <strain evidence="3">PS312</strain>
    </source>
</reference>
<sequence length="64" mass="7153">MAEKFLPNELATLAIESLEYIDGGRERTLPRRLKKILSTNITKPRSKGIESNHSSSETKPAKSL</sequence>
<organism evidence="2 3">
    <name type="scientific">Pristionchus pacificus</name>
    <name type="common">Parasitic nematode worm</name>
    <dbReference type="NCBI Taxonomy" id="54126"/>
    <lineage>
        <taxon>Eukaryota</taxon>
        <taxon>Metazoa</taxon>
        <taxon>Ecdysozoa</taxon>
        <taxon>Nematoda</taxon>
        <taxon>Chromadorea</taxon>
        <taxon>Rhabditida</taxon>
        <taxon>Rhabditina</taxon>
        <taxon>Diplogasteromorpha</taxon>
        <taxon>Diplogasteroidea</taxon>
        <taxon>Neodiplogasteridae</taxon>
        <taxon>Pristionchus</taxon>
    </lineage>
</organism>
<dbReference type="AlphaFoldDB" id="A0A2A6CCL1"/>
<feature type="region of interest" description="Disordered" evidence="1">
    <location>
        <begin position="38"/>
        <end position="64"/>
    </location>
</feature>